<evidence type="ECO:0000313" key="2">
    <source>
        <dbReference type="EMBL" id="MFC0243314.1"/>
    </source>
</evidence>
<keyword evidence="1" id="KW-0472">Membrane</keyword>
<dbReference type="EMBL" id="JBHLWM010000008">
    <property type="protein sequence ID" value="MFC0243314.1"/>
    <property type="molecule type" value="Genomic_DNA"/>
</dbReference>
<comment type="caution">
    <text evidence="2">The sequence shown here is derived from an EMBL/GenBank/DDBJ whole genome shotgun (WGS) entry which is preliminary data.</text>
</comment>
<dbReference type="RefSeq" id="WP_378392083.1">
    <property type="nucleotide sequence ID" value="NZ_JBHLWM010000008.1"/>
</dbReference>
<proteinExistence type="predicted"/>
<gene>
    <name evidence="2" type="ORF">ACFFJ6_22705</name>
</gene>
<sequence>MNPRRHDNDYERRKWRQVAGHFVMGAVFGAGFAVILLLGNYFGLAKVIDTSEAPMLVRAVLVVGIAGSFAFCAAVTGFLFLVHED</sequence>
<evidence type="ECO:0000313" key="3">
    <source>
        <dbReference type="Proteomes" id="UP001589775"/>
    </source>
</evidence>
<feature type="transmembrane region" description="Helical" evidence="1">
    <location>
        <begin position="55"/>
        <end position="82"/>
    </location>
</feature>
<keyword evidence="1" id="KW-0812">Transmembrane</keyword>
<dbReference type="Proteomes" id="UP001589775">
    <property type="component" value="Unassembled WGS sequence"/>
</dbReference>
<reference evidence="2 3" key="1">
    <citation type="submission" date="2024-09" db="EMBL/GenBank/DDBJ databases">
        <authorList>
            <person name="Sun Q."/>
            <person name="Mori K."/>
        </authorList>
    </citation>
    <scope>NUCLEOTIDE SEQUENCE [LARGE SCALE GENOMIC DNA]</scope>
    <source>
        <strain evidence="2 3">KCTC 23279</strain>
    </source>
</reference>
<keyword evidence="3" id="KW-1185">Reference proteome</keyword>
<protein>
    <submittedName>
        <fullName evidence="2">Uncharacterized protein</fullName>
    </submittedName>
</protein>
<evidence type="ECO:0000256" key="1">
    <source>
        <dbReference type="SAM" id="Phobius"/>
    </source>
</evidence>
<accession>A0ABV6EYK1</accession>
<organism evidence="2 3">
    <name type="scientific">Rhodopseudomonas telluris</name>
    <dbReference type="NCBI Taxonomy" id="644215"/>
    <lineage>
        <taxon>Bacteria</taxon>
        <taxon>Pseudomonadati</taxon>
        <taxon>Pseudomonadota</taxon>
        <taxon>Alphaproteobacteria</taxon>
        <taxon>Hyphomicrobiales</taxon>
        <taxon>Nitrobacteraceae</taxon>
        <taxon>Rhodopseudomonas</taxon>
    </lineage>
</organism>
<keyword evidence="1" id="KW-1133">Transmembrane helix</keyword>
<name>A0ABV6EYK1_9BRAD</name>
<feature type="transmembrane region" description="Helical" evidence="1">
    <location>
        <begin position="21"/>
        <end position="43"/>
    </location>
</feature>